<evidence type="ECO:0000256" key="2">
    <source>
        <dbReference type="ARBA" id="ARBA00022448"/>
    </source>
</evidence>
<feature type="transmembrane region" description="Helical" evidence="8">
    <location>
        <begin position="307"/>
        <end position="329"/>
    </location>
</feature>
<feature type="transmembrane region" description="Helical" evidence="8">
    <location>
        <begin position="12"/>
        <end position="31"/>
    </location>
</feature>
<dbReference type="PANTHER" id="PTHR42718:SF42">
    <property type="entry name" value="EXPORT PROTEIN"/>
    <property type="match status" value="1"/>
</dbReference>
<dbReference type="SUPFAM" id="SSF103473">
    <property type="entry name" value="MFS general substrate transporter"/>
    <property type="match status" value="1"/>
</dbReference>
<dbReference type="Pfam" id="PF07690">
    <property type="entry name" value="MFS_1"/>
    <property type="match status" value="1"/>
</dbReference>
<proteinExistence type="predicted"/>
<evidence type="ECO:0000259" key="9">
    <source>
        <dbReference type="PROSITE" id="PS50850"/>
    </source>
</evidence>
<evidence type="ECO:0000256" key="1">
    <source>
        <dbReference type="ARBA" id="ARBA00004651"/>
    </source>
</evidence>
<evidence type="ECO:0000256" key="3">
    <source>
        <dbReference type="ARBA" id="ARBA00022475"/>
    </source>
</evidence>
<keyword evidence="11" id="KW-1185">Reference proteome</keyword>
<feature type="transmembrane region" description="Helical" evidence="8">
    <location>
        <begin position="360"/>
        <end position="381"/>
    </location>
</feature>
<dbReference type="RefSeq" id="WP_344968812.1">
    <property type="nucleotide sequence ID" value="NZ_BAABDD010000005.1"/>
</dbReference>
<feature type="transmembrane region" description="Helical" evidence="8">
    <location>
        <begin position="272"/>
        <end position="295"/>
    </location>
</feature>
<feature type="transmembrane region" description="Helical" evidence="8">
    <location>
        <begin position="233"/>
        <end position="251"/>
    </location>
</feature>
<keyword evidence="4 8" id="KW-0812">Transmembrane</keyword>
<feature type="transmembrane region" description="Helical" evidence="8">
    <location>
        <begin position="107"/>
        <end position="128"/>
    </location>
</feature>
<feature type="transmembrane region" description="Helical" evidence="8">
    <location>
        <begin position="336"/>
        <end position="354"/>
    </location>
</feature>
<protein>
    <submittedName>
        <fullName evidence="10">MFS transporter</fullName>
    </submittedName>
</protein>
<dbReference type="PRINTS" id="PR01036">
    <property type="entry name" value="TCRTETB"/>
</dbReference>
<dbReference type="Gene3D" id="1.20.1720.10">
    <property type="entry name" value="Multidrug resistance protein D"/>
    <property type="match status" value="1"/>
</dbReference>
<gene>
    <name evidence="10" type="ORF">GCM10022402_15120</name>
</gene>
<keyword evidence="3" id="KW-1003">Cell membrane</keyword>
<feature type="transmembrane region" description="Helical" evidence="8">
    <location>
        <begin position="201"/>
        <end position="221"/>
    </location>
</feature>
<dbReference type="InterPro" id="IPR011701">
    <property type="entry name" value="MFS"/>
</dbReference>
<evidence type="ECO:0000313" key="10">
    <source>
        <dbReference type="EMBL" id="GAA3735919.1"/>
    </source>
</evidence>
<feature type="domain" description="Major facilitator superfamily (MFS) profile" evidence="9">
    <location>
        <begin position="13"/>
        <end position="502"/>
    </location>
</feature>
<dbReference type="PROSITE" id="PS50850">
    <property type="entry name" value="MFS"/>
    <property type="match status" value="1"/>
</dbReference>
<dbReference type="PANTHER" id="PTHR42718">
    <property type="entry name" value="MAJOR FACILITATOR SUPERFAMILY MULTIDRUG TRANSPORTER MFSC"/>
    <property type="match status" value="1"/>
</dbReference>
<reference evidence="11" key="1">
    <citation type="journal article" date="2019" name="Int. J. Syst. Evol. Microbiol.">
        <title>The Global Catalogue of Microorganisms (GCM) 10K type strain sequencing project: providing services to taxonomists for standard genome sequencing and annotation.</title>
        <authorList>
            <consortium name="The Broad Institute Genomics Platform"/>
            <consortium name="The Broad Institute Genome Sequencing Center for Infectious Disease"/>
            <person name="Wu L."/>
            <person name="Ma J."/>
        </authorList>
    </citation>
    <scope>NUCLEOTIDE SEQUENCE [LARGE SCALE GENOMIC DNA]</scope>
    <source>
        <strain evidence="11">JCM 17137</strain>
    </source>
</reference>
<feature type="transmembrane region" description="Helical" evidence="8">
    <location>
        <begin position="140"/>
        <end position="159"/>
    </location>
</feature>
<name>A0ABP7FBT1_9ACTN</name>
<feature type="transmembrane region" description="Helical" evidence="8">
    <location>
        <begin position="165"/>
        <end position="189"/>
    </location>
</feature>
<comment type="caution">
    <text evidence="10">The sequence shown here is derived from an EMBL/GenBank/DDBJ whole genome shotgun (WGS) entry which is preliminary data.</text>
</comment>
<evidence type="ECO:0000256" key="5">
    <source>
        <dbReference type="ARBA" id="ARBA00022989"/>
    </source>
</evidence>
<dbReference type="NCBIfam" id="TIGR00711">
    <property type="entry name" value="efflux_EmrB"/>
    <property type="match status" value="1"/>
</dbReference>
<keyword evidence="5 8" id="KW-1133">Transmembrane helix</keyword>
<feature type="transmembrane region" description="Helical" evidence="8">
    <location>
        <begin position="51"/>
        <end position="70"/>
    </location>
</feature>
<evidence type="ECO:0000313" key="11">
    <source>
        <dbReference type="Proteomes" id="UP001500908"/>
    </source>
</evidence>
<comment type="subcellular location">
    <subcellularLocation>
        <location evidence="1">Cell membrane</location>
        <topology evidence="1">Multi-pass membrane protein</topology>
    </subcellularLocation>
</comment>
<dbReference type="EMBL" id="BAABDD010000005">
    <property type="protein sequence ID" value="GAA3735919.1"/>
    <property type="molecule type" value="Genomic_DNA"/>
</dbReference>
<evidence type="ECO:0000256" key="6">
    <source>
        <dbReference type="ARBA" id="ARBA00023136"/>
    </source>
</evidence>
<evidence type="ECO:0000256" key="4">
    <source>
        <dbReference type="ARBA" id="ARBA00022692"/>
    </source>
</evidence>
<keyword evidence="2" id="KW-0813">Transport</keyword>
<feature type="region of interest" description="Disordered" evidence="7">
    <location>
        <begin position="504"/>
        <end position="526"/>
    </location>
</feature>
<feature type="transmembrane region" description="Helical" evidence="8">
    <location>
        <begin position="407"/>
        <end position="424"/>
    </location>
</feature>
<evidence type="ECO:0000256" key="7">
    <source>
        <dbReference type="SAM" id="MobiDB-lite"/>
    </source>
</evidence>
<dbReference type="CDD" id="cd17321">
    <property type="entry name" value="MFS_MMR_MDR_like"/>
    <property type="match status" value="1"/>
</dbReference>
<dbReference type="InterPro" id="IPR020846">
    <property type="entry name" value="MFS_dom"/>
</dbReference>
<dbReference type="Proteomes" id="UP001500908">
    <property type="component" value="Unassembled WGS sequence"/>
</dbReference>
<sequence>MDRTAVYRRRWGILGVLVTSLLVVVLDNSILNIALRVISDPQQGLGASQSQLAWAINSYTLVFAGLLFTWGVIGDRVGRKRILLIGLALFGLASLLSAYAQTPQHLIWARALMGLGGAAVMPQTLSIISNVFPAEERPRAIGIWAGSVGLALGIGPPLGGLLLEHFWWGSVFLINVPIVIVGLVLMAIIVPESRNEQPARLDPVGVALSILGLVLLVYGIITAGDRASLRDPDVIAATLGGLVVLAGFVVYEARIDHPALNVRLFRQPRMAVAVATIMLMFFSMAGVLFFISFYWQSVREFSPLHAGLLVLPLALSQGIVSPLSGFLVTRFGPKRVCATGLVLASLALGSYSLLDTTTPVWLIEIAFFVQGTGMAMVMLPATDSIMATVPREEAGTASAVQNTARQVAMALGVAVLGAVVTAVYRSQITPYLDAFPPQARANAVDSIEATMALAERLGQQGQPIIAPAKEAFLSGMHLAALSALVTGTIGLVLVLIWLPRHASNQQPQQSEPPAGTQPQTADTGRR</sequence>
<organism evidence="10 11">
    <name type="scientific">Salinactinospora qingdaonensis</name>
    <dbReference type="NCBI Taxonomy" id="702744"/>
    <lineage>
        <taxon>Bacteria</taxon>
        <taxon>Bacillati</taxon>
        <taxon>Actinomycetota</taxon>
        <taxon>Actinomycetes</taxon>
        <taxon>Streptosporangiales</taxon>
        <taxon>Nocardiopsidaceae</taxon>
        <taxon>Salinactinospora</taxon>
    </lineage>
</organism>
<evidence type="ECO:0000256" key="8">
    <source>
        <dbReference type="SAM" id="Phobius"/>
    </source>
</evidence>
<keyword evidence="6 8" id="KW-0472">Membrane</keyword>
<feature type="transmembrane region" description="Helical" evidence="8">
    <location>
        <begin position="82"/>
        <end position="101"/>
    </location>
</feature>
<accession>A0ABP7FBT1</accession>
<dbReference type="InterPro" id="IPR004638">
    <property type="entry name" value="EmrB-like"/>
</dbReference>
<dbReference type="Gene3D" id="1.20.1250.20">
    <property type="entry name" value="MFS general substrate transporter like domains"/>
    <property type="match status" value="1"/>
</dbReference>
<feature type="transmembrane region" description="Helical" evidence="8">
    <location>
        <begin position="478"/>
        <end position="498"/>
    </location>
</feature>
<dbReference type="InterPro" id="IPR036259">
    <property type="entry name" value="MFS_trans_sf"/>
</dbReference>